<comment type="similarity">
    <text evidence="1">Belongs to the CFA/CMAS family.</text>
</comment>
<dbReference type="GO" id="GO:0032259">
    <property type="term" value="P:methylation"/>
    <property type="evidence" value="ECO:0007669"/>
    <property type="project" value="UniProtKB-KW"/>
</dbReference>
<comment type="caution">
    <text evidence="7">The sequence shown here is derived from an EMBL/GenBank/DDBJ whole genome shotgun (WGS) entry which is preliminary data.</text>
</comment>
<organism evidence="7 8">
    <name type="scientific">Rubricoccus marinus</name>
    <dbReference type="NCBI Taxonomy" id="716817"/>
    <lineage>
        <taxon>Bacteria</taxon>
        <taxon>Pseudomonadati</taxon>
        <taxon>Rhodothermota</taxon>
        <taxon>Rhodothermia</taxon>
        <taxon>Rhodothermales</taxon>
        <taxon>Rubricoccaceae</taxon>
        <taxon>Rubricoccus</taxon>
    </lineage>
</organism>
<dbReference type="PANTHER" id="PTHR43667:SF1">
    <property type="entry name" value="CYCLOPROPANE-FATTY-ACYL-PHOSPHOLIPID SYNTHASE"/>
    <property type="match status" value="1"/>
</dbReference>
<evidence type="ECO:0000259" key="6">
    <source>
        <dbReference type="Pfam" id="PF13649"/>
    </source>
</evidence>
<name>A0A259TX90_9BACT</name>
<evidence type="ECO:0000313" key="8">
    <source>
        <dbReference type="Proteomes" id="UP000216446"/>
    </source>
</evidence>
<dbReference type="Pfam" id="PF13649">
    <property type="entry name" value="Methyltransf_25"/>
    <property type="match status" value="1"/>
</dbReference>
<dbReference type="SUPFAM" id="SSF53335">
    <property type="entry name" value="S-adenosyl-L-methionine-dependent methyltransferases"/>
    <property type="match status" value="1"/>
</dbReference>
<keyword evidence="4" id="KW-0949">S-adenosyl-L-methionine</keyword>
<dbReference type="InterPro" id="IPR029063">
    <property type="entry name" value="SAM-dependent_MTases_sf"/>
</dbReference>
<evidence type="ECO:0000256" key="5">
    <source>
        <dbReference type="ARBA" id="ARBA00023098"/>
    </source>
</evidence>
<dbReference type="RefSeq" id="WP_179271027.1">
    <property type="nucleotide sequence ID" value="NZ_MQWB01000001.1"/>
</dbReference>
<reference evidence="7 8" key="1">
    <citation type="submission" date="2016-11" db="EMBL/GenBank/DDBJ databases">
        <title>Study of marine rhodopsin-containing bacteria.</title>
        <authorList>
            <person name="Yoshizawa S."/>
            <person name="Kumagai Y."/>
            <person name="Kogure K."/>
        </authorList>
    </citation>
    <scope>NUCLEOTIDE SEQUENCE [LARGE SCALE GENOMIC DNA]</scope>
    <source>
        <strain evidence="7 8">SG-29</strain>
    </source>
</reference>
<gene>
    <name evidence="7" type="ORF">BSZ36_04915</name>
</gene>
<evidence type="ECO:0000256" key="3">
    <source>
        <dbReference type="ARBA" id="ARBA00022679"/>
    </source>
</evidence>
<feature type="domain" description="Methyltransferase" evidence="6">
    <location>
        <begin position="37"/>
        <end position="128"/>
    </location>
</feature>
<dbReference type="Proteomes" id="UP000216446">
    <property type="component" value="Unassembled WGS sequence"/>
</dbReference>
<evidence type="ECO:0000256" key="1">
    <source>
        <dbReference type="ARBA" id="ARBA00010815"/>
    </source>
</evidence>
<dbReference type="InterPro" id="IPR041698">
    <property type="entry name" value="Methyltransf_25"/>
</dbReference>
<evidence type="ECO:0000256" key="2">
    <source>
        <dbReference type="ARBA" id="ARBA00022603"/>
    </source>
</evidence>
<dbReference type="InterPro" id="IPR050723">
    <property type="entry name" value="CFA/CMAS"/>
</dbReference>
<evidence type="ECO:0000256" key="4">
    <source>
        <dbReference type="ARBA" id="ARBA00022691"/>
    </source>
</evidence>
<dbReference type="PANTHER" id="PTHR43667">
    <property type="entry name" value="CYCLOPROPANE-FATTY-ACYL-PHOSPHOLIPID SYNTHASE"/>
    <property type="match status" value="1"/>
</dbReference>
<dbReference type="EMBL" id="MQWB01000001">
    <property type="protein sequence ID" value="OZC02375.1"/>
    <property type="molecule type" value="Genomic_DNA"/>
</dbReference>
<sequence length="200" mass="22043">MREYDEIAGWYARVRDANVGAVDVLSFARRLPPEARVLDLGCGDGVPVSQLLLREGFEVIGLDSSAEMIARFRARFPDVTVRRERAQEATFAAGAFNGVVAWGMLFHLSPEDQRATIEKVSGWLASGGRFLFTSGGEAGEIEGEMDGVRFRYISLGVDGYREALERTGMHLEREYRDAWDNHVYLAVKPLAPEASGAQGA</sequence>
<dbReference type="Gene3D" id="3.40.50.150">
    <property type="entry name" value="Vaccinia Virus protein VP39"/>
    <property type="match status" value="1"/>
</dbReference>
<dbReference type="CDD" id="cd02440">
    <property type="entry name" value="AdoMet_MTases"/>
    <property type="match status" value="1"/>
</dbReference>
<dbReference type="AlphaFoldDB" id="A0A259TX90"/>
<keyword evidence="5" id="KW-0443">Lipid metabolism</keyword>
<dbReference type="InParanoid" id="A0A259TX90"/>
<evidence type="ECO:0000313" key="7">
    <source>
        <dbReference type="EMBL" id="OZC02375.1"/>
    </source>
</evidence>
<dbReference type="GO" id="GO:0008168">
    <property type="term" value="F:methyltransferase activity"/>
    <property type="evidence" value="ECO:0007669"/>
    <property type="project" value="UniProtKB-KW"/>
</dbReference>
<accession>A0A259TX90</accession>
<keyword evidence="3" id="KW-0808">Transferase</keyword>
<keyword evidence="2" id="KW-0489">Methyltransferase</keyword>
<proteinExistence type="inferred from homology"/>
<dbReference type="GO" id="GO:0006629">
    <property type="term" value="P:lipid metabolic process"/>
    <property type="evidence" value="ECO:0007669"/>
    <property type="project" value="UniProtKB-KW"/>
</dbReference>
<protein>
    <recommendedName>
        <fullName evidence="6">Methyltransferase domain-containing protein</fullName>
    </recommendedName>
</protein>
<keyword evidence="8" id="KW-1185">Reference proteome</keyword>